<feature type="compositionally biased region" description="Low complexity" evidence="4">
    <location>
        <begin position="147"/>
        <end position="167"/>
    </location>
</feature>
<gene>
    <name evidence="5" type="ORF">GGX14DRAFT_701343</name>
</gene>
<feature type="compositionally biased region" description="Basic and acidic residues" evidence="4">
    <location>
        <begin position="258"/>
        <end position="268"/>
    </location>
</feature>
<dbReference type="SUPFAM" id="SSF57903">
    <property type="entry name" value="FYVE/PHD zinc finger"/>
    <property type="match status" value="1"/>
</dbReference>
<dbReference type="PANTHER" id="PTHR24216:SF65">
    <property type="entry name" value="PAXILLIN-LIKE PROTEIN 1"/>
    <property type="match status" value="1"/>
</dbReference>
<evidence type="ECO:0000313" key="5">
    <source>
        <dbReference type="EMBL" id="KAJ7192653.1"/>
    </source>
</evidence>
<protein>
    <recommendedName>
        <fullName evidence="7">PHD-type domain-containing protein</fullName>
    </recommendedName>
</protein>
<organism evidence="5 6">
    <name type="scientific">Mycena pura</name>
    <dbReference type="NCBI Taxonomy" id="153505"/>
    <lineage>
        <taxon>Eukaryota</taxon>
        <taxon>Fungi</taxon>
        <taxon>Dikarya</taxon>
        <taxon>Basidiomycota</taxon>
        <taxon>Agaricomycotina</taxon>
        <taxon>Agaricomycetes</taxon>
        <taxon>Agaricomycetidae</taxon>
        <taxon>Agaricales</taxon>
        <taxon>Marasmiineae</taxon>
        <taxon>Mycenaceae</taxon>
        <taxon>Mycena</taxon>
    </lineage>
</organism>
<feature type="region of interest" description="Disordered" evidence="4">
    <location>
        <begin position="1820"/>
        <end position="1864"/>
    </location>
</feature>
<feature type="compositionally biased region" description="Basic and acidic residues" evidence="4">
    <location>
        <begin position="91"/>
        <end position="105"/>
    </location>
</feature>
<evidence type="ECO:0008006" key="7">
    <source>
        <dbReference type="Google" id="ProtNLM"/>
    </source>
</evidence>
<dbReference type="InterPro" id="IPR013083">
    <property type="entry name" value="Znf_RING/FYVE/PHD"/>
</dbReference>
<feature type="region of interest" description="Disordered" evidence="4">
    <location>
        <begin position="353"/>
        <end position="397"/>
    </location>
</feature>
<evidence type="ECO:0000256" key="3">
    <source>
        <dbReference type="ARBA" id="ARBA00022833"/>
    </source>
</evidence>
<dbReference type="InterPro" id="IPR019786">
    <property type="entry name" value="Zinc_finger_PHD-type_CS"/>
</dbReference>
<accession>A0AAD6XZV2</accession>
<feature type="compositionally biased region" description="Low complexity" evidence="4">
    <location>
        <begin position="353"/>
        <end position="365"/>
    </location>
</feature>
<dbReference type="Gene3D" id="3.30.40.10">
    <property type="entry name" value="Zinc/RING finger domain, C3HC4 (zinc finger)"/>
    <property type="match status" value="1"/>
</dbReference>
<dbReference type="EMBL" id="JARJCW010000117">
    <property type="protein sequence ID" value="KAJ7192653.1"/>
    <property type="molecule type" value="Genomic_DNA"/>
</dbReference>
<keyword evidence="6" id="KW-1185">Reference proteome</keyword>
<keyword evidence="3" id="KW-0862">Zinc</keyword>
<dbReference type="PANTHER" id="PTHR24216">
    <property type="entry name" value="PAXILLIN-RELATED"/>
    <property type="match status" value="1"/>
</dbReference>
<feature type="compositionally biased region" description="Basic residues" evidence="4">
    <location>
        <begin position="69"/>
        <end position="84"/>
    </location>
</feature>
<feature type="region of interest" description="Disordered" evidence="4">
    <location>
        <begin position="1"/>
        <end position="105"/>
    </location>
</feature>
<feature type="compositionally biased region" description="Low complexity" evidence="4">
    <location>
        <begin position="377"/>
        <end position="386"/>
    </location>
</feature>
<feature type="compositionally biased region" description="Low complexity" evidence="4">
    <location>
        <begin position="1895"/>
        <end position="1909"/>
    </location>
</feature>
<feature type="compositionally biased region" description="Basic and acidic residues" evidence="4">
    <location>
        <begin position="1"/>
        <end position="15"/>
    </location>
</feature>
<reference evidence="5" key="1">
    <citation type="submission" date="2023-03" db="EMBL/GenBank/DDBJ databases">
        <title>Massive genome expansion in bonnet fungi (Mycena s.s.) driven by repeated elements and novel gene families across ecological guilds.</title>
        <authorList>
            <consortium name="Lawrence Berkeley National Laboratory"/>
            <person name="Harder C.B."/>
            <person name="Miyauchi S."/>
            <person name="Viragh M."/>
            <person name="Kuo A."/>
            <person name="Thoen E."/>
            <person name="Andreopoulos B."/>
            <person name="Lu D."/>
            <person name="Skrede I."/>
            <person name="Drula E."/>
            <person name="Henrissat B."/>
            <person name="Morin E."/>
            <person name="Kohler A."/>
            <person name="Barry K."/>
            <person name="LaButti K."/>
            <person name="Morin E."/>
            <person name="Salamov A."/>
            <person name="Lipzen A."/>
            <person name="Mereny Z."/>
            <person name="Hegedus B."/>
            <person name="Baldrian P."/>
            <person name="Stursova M."/>
            <person name="Weitz H."/>
            <person name="Taylor A."/>
            <person name="Grigoriev I.V."/>
            <person name="Nagy L.G."/>
            <person name="Martin F."/>
            <person name="Kauserud H."/>
        </authorList>
    </citation>
    <scope>NUCLEOTIDE SEQUENCE</scope>
    <source>
        <strain evidence="5">9144</strain>
    </source>
</reference>
<evidence type="ECO:0000313" key="6">
    <source>
        <dbReference type="Proteomes" id="UP001219525"/>
    </source>
</evidence>
<evidence type="ECO:0000256" key="2">
    <source>
        <dbReference type="ARBA" id="ARBA00022771"/>
    </source>
</evidence>
<feature type="compositionally biased region" description="Basic and acidic residues" evidence="4">
    <location>
        <begin position="55"/>
        <end position="68"/>
    </location>
</feature>
<evidence type="ECO:0000256" key="1">
    <source>
        <dbReference type="ARBA" id="ARBA00022723"/>
    </source>
</evidence>
<name>A0AAD6XZV2_9AGAR</name>
<feature type="region of interest" description="Disordered" evidence="4">
    <location>
        <begin position="132"/>
        <end position="268"/>
    </location>
</feature>
<feature type="region of interest" description="Disordered" evidence="4">
    <location>
        <begin position="1889"/>
        <end position="1915"/>
    </location>
</feature>
<dbReference type="GO" id="GO:0008270">
    <property type="term" value="F:zinc ion binding"/>
    <property type="evidence" value="ECO:0007669"/>
    <property type="project" value="UniProtKB-KW"/>
</dbReference>
<evidence type="ECO:0000256" key="4">
    <source>
        <dbReference type="SAM" id="MobiDB-lite"/>
    </source>
</evidence>
<feature type="compositionally biased region" description="Polar residues" evidence="4">
    <location>
        <begin position="22"/>
        <end position="36"/>
    </location>
</feature>
<keyword evidence="2" id="KW-0863">Zinc-finger</keyword>
<dbReference type="Proteomes" id="UP001219525">
    <property type="component" value="Unassembled WGS sequence"/>
</dbReference>
<proteinExistence type="predicted"/>
<dbReference type="PROSITE" id="PS01359">
    <property type="entry name" value="ZF_PHD_1"/>
    <property type="match status" value="1"/>
</dbReference>
<feature type="compositionally biased region" description="Low complexity" evidence="4">
    <location>
        <begin position="1852"/>
        <end position="1864"/>
    </location>
</feature>
<sequence>MAHSTKENNTRDKAHCTRKSRSSANSAADPDTSNAPRSPLREISAQSTGGGGDIAVDKVRALEAQLKRSEKKRKKAERRLRRAAHAPSDAPGERQEVPSESVREDYPEMARFEGLWGLDRIAKQVWDNRNSYQHALNNPDSTRSRRAAAGRNTTAGTPYREPATSPAPDTPSPMRPRSPTPSQPHPRSPTPGPSQPRRHAVPSISHGGSDDDDDEVDGFIAEDVKGKRKARVPADGEHPGKVLRTSAITGGMAKKSKKDPTAPKFTHDSKLRCPICKDMVVVGTAGSKNLGQHQASKHCIPRKPPPVFGKISSMFKKKPAPPHQAALVPSLVSAPQPINAVADPSALSRLSAHLSSRRSSPTASSEDWDTYDDVPYSSRAASSEPGAGPPSSPAASSHISLDVEADLLENSPAQSSPTSAAVDLIPVLHAFQPDAFRHPAFENLRQLMESIPLDIPEATLDHPLSRFTEFSANPLAFFDMRLPEGWQQTLQVQLNLVLPGAKYRPLAAALNRGRMGLDGFCYFFEYFVVHHGFSPRLIMDKICRLEDAIQSQLTLSDAALQERYDGDLALPNLAPSLSVSSTPRVPYICNGLKVEFPPGKNEHTSYPFGLHVLHDLPWGYRSFRHSFFLVAFHCRGQYTRSDRTECSNCSSLTDNATLAGILHRIVDGVHENTPLAYHPIAQLVEIVRARGQEAVRMRLTRLNDSQRLFRVMTTIDNYKELTMAIASGHMTRISDTLESGLRNHAGVRGLVMLMKRAVSGQYKASNSLAEKSLGLLFLRLGGQRLAEIAHRALGLPSVSTLQRSTVIRPLLPSSGKPTVLEIEANIDACFDSQPDYADEGKEPQIIHLVLMLDEIAVERRVRYDDRINKAVGVCRKHCEAVPLLVNTVQDLYALRDGIKEGRAHLPGEATVAGVGALHRNPRIYSVRPYLFSADCKVEDGPEHAAAVLRPLLTAINNKSVRGSTTFRVVSVASDGESRRGHAFSLEYMKQPLAEESPIYSELGNLPLMNLLVGADDMTPDKDAKHGIKCLSGLAKRDAGIEIVGFTITVSILKDHLSSNGDSLTTINAFLNPYDRQHVFRSFGLLRAIWNLPDAPAGSTPSFARARRALQIFGRLAYHIVMPYICVDLDLDEQLTYLSTAAHMLLDLYTQNNAQTRFMPVQTFVNLMIMIKNAYFCVAKTKADIPEGNFWLILLGTDRLELFFGLIRTAIGTDSNVDLLQLASRGTNLTEIAVILSENPEWDRTPRRISLPGVGKNCTELNSKVDHINPDSWKGNTSVARVSSITCWTTGRKVAEDILAGSRERFAAMEKNSDVNMLAPFGTLLVKQYASEDIEAAYSCTNLAAEFPPPVAEPAGPIPDPSYSGDGDLEDAMAVEEPRGGFDAYIEFEGKRITKSKALRLVMAEVTGPRASTDRTKRVASMASHGRAAGSLGLDNSDSDQILGARCLRGGSPICTLVRCEEQFFLAIGSVNGLTLGSEPLDEMSIDLVPDATTMVAFQVLRLVRATVADDPTKHNDWCWSLAMDGRTLKAPGRLVYPINPALSTSVSGEPSYLFKSSELMAIAVSLHDLIIPQIRRDIPDVVRSPFFPYRDEGATTAIGFIFTRAEYFQGRACFLCEDDVNERLVAPEGSAACTDCNPAVLLDLSQGQRVLEHCAAHILHDKRLNDDDQLCGLCLRPSPQCVFYLRKGQGMGSGPQIDLHRSTCARLIKLQYSTAAISNLPGSPCSNVPIICVLCGIKAPAIWRYNLARHYRTLHRLTLPTLLPVESIISAGEKQALQVIWSKRHQVVKRRNVGKSKEPLAISEQHSSRLALRISVKEALKTAEPTSTPPPGLSEYEPDEDDTFFEPQDNNSSQSASPALASLADSDSELEQDLFFHTLEASRLELPADVEQDTSHTSTSAAAAGPSVTDLIDSRPHSAASWADVSDVEVEEPELKRTRGVKRKAIQFGCDGCGRTLTEEEQENTTLAVKCANKACPTQWFHRDCMKLQHYVPKAWTCESCPKAGKRARD</sequence>
<keyword evidence="1" id="KW-0479">Metal-binding</keyword>
<feature type="compositionally biased region" description="Pro residues" evidence="4">
    <location>
        <begin position="168"/>
        <end position="194"/>
    </location>
</feature>
<comment type="caution">
    <text evidence="5">The sequence shown here is derived from an EMBL/GenBank/DDBJ whole genome shotgun (WGS) entry which is preliminary data.</text>
</comment>
<dbReference type="InterPro" id="IPR011011">
    <property type="entry name" value="Znf_FYVE_PHD"/>
</dbReference>